<dbReference type="PANTHER" id="PTHR11767">
    <property type="entry name" value="INWARD RECTIFIER POTASSIUM CHANNEL"/>
    <property type="match status" value="1"/>
</dbReference>
<keyword evidence="6" id="KW-0630">Potassium</keyword>
<dbReference type="Gene3D" id="1.10.287.70">
    <property type="match status" value="1"/>
</dbReference>
<dbReference type="SUPFAM" id="SSF81296">
    <property type="entry name" value="E set domains"/>
    <property type="match status" value="1"/>
</dbReference>
<evidence type="ECO:0000259" key="12">
    <source>
        <dbReference type="Pfam" id="PF07885"/>
    </source>
</evidence>
<keyword evidence="8" id="KW-0406">Ion transport</keyword>
<organism evidence="14 15">
    <name type="scientific">Neptunitalea lumnitzerae</name>
    <dbReference type="NCBI Taxonomy" id="2965509"/>
    <lineage>
        <taxon>Bacteria</taxon>
        <taxon>Pseudomonadati</taxon>
        <taxon>Bacteroidota</taxon>
        <taxon>Flavobacteriia</taxon>
        <taxon>Flavobacteriales</taxon>
        <taxon>Flavobacteriaceae</taxon>
        <taxon>Neptunitalea</taxon>
    </lineage>
</organism>
<dbReference type="InterPro" id="IPR041647">
    <property type="entry name" value="IRK_C"/>
</dbReference>
<evidence type="ECO:0000256" key="9">
    <source>
        <dbReference type="ARBA" id="ARBA00023136"/>
    </source>
</evidence>
<dbReference type="InterPro" id="IPR013099">
    <property type="entry name" value="K_chnl_dom"/>
</dbReference>
<evidence type="ECO:0000256" key="2">
    <source>
        <dbReference type="ARBA" id="ARBA00022448"/>
    </source>
</evidence>
<gene>
    <name evidence="14" type="primary">irk</name>
    <name evidence="14" type="ORF">Y10_21150</name>
</gene>
<feature type="transmembrane region" description="Helical" evidence="11">
    <location>
        <begin position="41"/>
        <end position="72"/>
    </location>
</feature>
<feature type="transmembrane region" description="Helical" evidence="11">
    <location>
        <begin position="123"/>
        <end position="144"/>
    </location>
</feature>
<proteinExistence type="predicted"/>
<feature type="domain" description="Inward rectifier potassium channel C-terminal" evidence="13">
    <location>
        <begin position="152"/>
        <end position="302"/>
    </location>
</feature>
<dbReference type="Pfam" id="PF07885">
    <property type="entry name" value="Ion_trans_2"/>
    <property type="match status" value="1"/>
</dbReference>
<keyword evidence="10 14" id="KW-0407">Ion channel</keyword>
<evidence type="ECO:0000256" key="6">
    <source>
        <dbReference type="ARBA" id="ARBA00022958"/>
    </source>
</evidence>
<dbReference type="InterPro" id="IPR013518">
    <property type="entry name" value="K_chnl_inward-rec_Kir_cyto"/>
</dbReference>
<dbReference type="Pfam" id="PF17655">
    <property type="entry name" value="IRK_C"/>
    <property type="match status" value="1"/>
</dbReference>
<evidence type="ECO:0000256" key="7">
    <source>
        <dbReference type="ARBA" id="ARBA00022989"/>
    </source>
</evidence>
<keyword evidence="5" id="KW-0851">Voltage-gated channel</keyword>
<keyword evidence="4 11" id="KW-0812">Transmembrane</keyword>
<dbReference type="InterPro" id="IPR016449">
    <property type="entry name" value="K_chnl_inward-rec_Kir"/>
</dbReference>
<evidence type="ECO:0000256" key="8">
    <source>
        <dbReference type="ARBA" id="ARBA00023065"/>
    </source>
</evidence>
<evidence type="ECO:0000256" key="5">
    <source>
        <dbReference type="ARBA" id="ARBA00022882"/>
    </source>
</evidence>
<dbReference type="RefSeq" id="WP_281765373.1">
    <property type="nucleotide sequence ID" value="NZ_BRVO01000002.1"/>
</dbReference>
<keyword evidence="2" id="KW-0813">Transport</keyword>
<dbReference type="PRINTS" id="PR01320">
    <property type="entry name" value="KIRCHANNEL"/>
</dbReference>
<accession>A0ABQ5MK81</accession>
<evidence type="ECO:0000256" key="11">
    <source>
        <dbReference type="SAM" id="Phobius"/>
    </source>
</evidence>
<comment type="caution">
    <text evidence="14">The sequence shown here is derived from an EMBL/GenBank/DDBJ whole genome shotgun (WGS) entry which is preliminary data.</text>
</comment>
<dbReference type="Proteomes" id="UP001143543">
    <property type="component" value="Unassembled WGS sequence"/>
</dbReference>
<dbReference type="Gene3D" id="2.60.40.1400">
    <property type="entry name" value="G protein-activated inward rectifier potassium channel 1"/>
    <property type="match status" value="1"/>
</dbReference>
<comment type="subcellular location">
    <subcellularLocation>
        <location evidence="1">Membrane</location>
        <topology evidence="1">Multi-pass membrane protein</topology>
    </subcellularLocation>
</comment>
<keyword evidence="15" id="KW-1185">Reference proteome</keyword>
<feature type="domain" description="Potassium channel" evidence="12">
    <location>
        <begin position="67"/>
        <end position="140"/>
    </location>
</feature>
<evidence type="ECO:0000259" key="13">
    <source>
        <dbReference type="Pfam" id="PF17655"/>
    </source>
</evidence>
<evidence type="ECO:0000313" key="15">
    <source>
        <dbReference type="Proteomes" id="UP001143543"/>
    </source>
</evidence>
<evidence type="ECO:0000256" key="3">
    <source>
        <dbReference type="ARBA" id="ARBA00022538"/>
    </source>
</evidence>
<reference evidence="14" key="1">
    <citation type="submission" date="2022-07" db="EMBL/GenBank/DDBJ databases">
        <title>Taxonomy of Novel Oxalotrophic and Methylotrophic Bacteria.</title>
        <authorList>
            <person name="Sahin N."/>
            <person name="Tani A."/>
        </authorList>
    </citation>
    <scope>NUCLEOTIDE SEQUENCE</scope>
    <source>
        <strain evidence="14">Y10</strain>
    </source>
</reference>
<dbReference type="SUPFAM" id="SSF81324">
    <property type="entry name" value="Voltage-gated potassium channels"/>
    <property type="match status" value="1"/>
</dbReference>
<keyword evidence="3" id="KW-0633">Potassium transport</keyword>
<evidence type="ECO:0000256" key="10">
    <source>
        <dbReference type="ARBA" id="ARBA00023303"/>
    </source>
</evidence>
<keyword evidence="7 11" id="KW-1133">Transmembrane helix</keyword>
<protein>
    <submittedName>
        <fullName evidence="14">Inward rectifier potassium channel Irk</fullName>
    </submittedName>
</protein>
<evidence type="ECO:0000256" key="1">
    <source>
        <dbReference type="ARBA" id="ARBA00004141"/>
    </source>
</evidence>
<dbReference type="GO" id="GO:0034220">
    <property type="term" value="P:monoatomic ion transmembrane transport"/>
    <property type="evidence" value="ECO:0007669"/>
    <property type="project" value="UniProtKB-KW"/>
</dbReference>
<dbReference type="InterPro" id="IPR014756">
    <property type="entry name" value="Ig_E-set"/>
</dbReference>
<evidence type="ECO:0000256" key="4">
    <source>
        <dbReference type="ARBA" id="ARBA00022692"/>
    </source>
</evidence>
<keyword evidence="9 11" id="KW-0472">Membrane</keyword>
<name>A0ABQ5MK81_9FLAO</name>
<dbReference type="EMBL" id="BRVO01000002">
    <property type="protein sequence ID" value="GLB49747.1"/>
    <property type="molecule type" value="Genomic_DNA"/>
</dbReference>
<sequence>MFHKVNDPGFGNFSTKNIQRYVNKDGRFNIKHINKKRNISAAYTFLISISWLKFFVLVISCYTVINIVFAFIYLLAGIENLTSSTGSPLHDFFNAFFFSAQTITTVGYGGISPRGIITGLISSFEAMLGLICFSFITGLLYGRFSKPKASAQFSEDIVVNKHLGTHKIMFRVMNSRKSVMIRPKVDVILLLPEAVGDSFKSSFYTLDLERNAITYLPTTWTIVHDIDDNSPLSNYKVENLANLNAELIILLSYYDDAFNQEVHQVHSYLLRELKIDYTFEKAFSFNDDGIMELDHDKFDRIIQK</sequence>
<feature type="transmembrane region" description="Helical" evidence="11">
    <location>
        <begin position="92"/>
        <end position="111"/>
    </location>
</feature>
<evidence type="ECO:0000313" key="14">
    <source>
        <dbReference type="EMBL" id="GLB49747.1"/>
    </source>
</evidence>